<protein>
    <submittedName>
        <fullName evidence="2">Uncharacterized protein</fullName>
    </submittedName>
</protein>
<sequence>MNKKSVIRFVVGVCLLALPGLTATHGQVTKSAMTPVEVARRIFDAKGFPALGKYITGEYKEDKGHPNGKDSRKSATFRFKLLSQTSRDAVVNLTIPNKSGSGTDYYLFFVKQGVWKMHAFRSLAMAGFGLFEKNYLERLSSRQVDSVIAASDPKTHGLFSSREEYSYKLGNARLLALSDDELIGYFNEHRHQFDELKKIIIAGKEELERNKTADIKLAIQNQKPVEENWKKDYKTLFITYVPASDMDFKNAVELVIWGMVDNLVGYVYIPDKQNVPMMSPDHIILLRAMGDGWFLYKTT</sequence>
<keyword evidence="1" id="KW-0732">Signal</keyword>
<proteinExistence type="predicted"/>
<evidence type="ECO:0000313" key="2">
    <source>
        <dbReference type="EMBL" id="QJD80037.1"/>
    </source>
</evidence>
<organism evidence="2 3">
    <name type="scientific">Spirosoma rhododendri</name>
    <dbReference type="NCBI Taxonomy" id="2728024"/>
    <lineage>
        <taxon>Bacteria</taxon>
        <taxon>Pseudomonadati</taxon>
        <taxon>Bacteroidota</taxon>
        <taxon>Cytophagia</taxon>
        <taxon>Cytophagales</taxon>
        <taxon>Cytophagaceae</taxon>
        <taxon>Spirosoma</taxon>
    </lineage>
</organism>
<dbReference type="EMBL" id="CP051677">
    <property type="protein sequence ID" value="QJD80037.1"/>
    <property type="molecule type" value="Genomic_DNA"/>
</dbReference>
<dbReference type="AlphaFoldDB" id="A0A7L5DVP4"/>
<evidence type="ECO:0000256" key="1">
    <source>
        <dbReference type="SAM" id="SignalP"/>
    </source>
</evidence>
<evidence type="ECO:0000313" key="3">
    <source>
        <dbReference type="Proteomes" id="UP000501128"/>
    </source>
</evidence>
<name>A0A7L5DVP4_9BACT</name>
<accession>A0A7L5DVP4</accession>
<feature type="signal peptide" evidence="1">
    <location>
        <begin position="1"/>
        <end position="22"/>
    </location>
</feature>
<dbReference type="KEGG" id="srho:HH216_17670"/>
<keyword evidence="3" id="KW-1185">Reference proteome</keyword>
<gene>
    <name evidence="2" type="ORF">HH216_17670</name>
</gene>
<dbReference type="Proteomes" id="UP000501128">
    <property type="component" value="Chromosome"/>
</dbReference>
<feature type="chain" id="PRO_5029749807" evidence="1">
    <location>
        <begin position="23"/>
        <end position="299"/>
    </location>
</feature>
<reference evidence="2 3" key="1">
    <citation type="submission" date="2020-04" db="EMBL/GenBank/DDBJ databases">
        <title>Genome sequencing of novel species.</title>
        <authorList>
            <person name="Heo J."/>
            <person name="Kim S.-J."/>
            <person name="Kim J.-S."/>
            <person name="Hong S.-B."/>
            <person name="Kwon S.-W."/>
        </authorList>
    </citation>
    <scope>NUCLEOTIDE SEQUENCE [LARGE SCALE GENOMIC DNA]</scope>
    <source>
        <strain evidence="2 3">CJU-R4</strain>
    </source>
</reference>
<dbReference type="RefSeq" id="WP_169551997.1">
    <property type="nucleotide sequence ID" value="NZ_CP051677.1"/>
</dbReference>